<reference evidence="1 2" key="1">
    <citation type="journal article" date="2019" name="Commun. Biol.">
        <title>The bagworm genome reveals a unique fibroin gene that provides high tensile strength.</title>
        <authorList>
            <person name="Kono N."/>
            <person name="Nakamura H."/>
            <person name="Ohtoshi R."/>
            <person name="Tomita M."/>
            <person name="Numata K."/>
            <person name="Arakawa K."/>
        </authorList>
    </citation>
    <scope>NUCLEOTIDE SEQUENCE [LARGE SCALE GENOMIC DNA]</scope>
</reference>
<protein>
    <submittedName>
        <fullName evidence="1">Uncharacterized protein</fullName>
    </submittedName>
</protein>
<keyword evidence="2" id="KW-1185">Reference proteome</keyword>
<dbReference type="OrthoDB" id="414730at2759"/>
<dbReference type="Proteomes" id="UP000299102">
    <property type="component" value="Unassembled WGS sequence"/>
</dbReference>
<organism evidence="1 2">
    <name type="scientific">Eumeta variegata</name>
    <name type="common">Bagworm moth</name>
    <name type="synonym">Eumeta japonica</name>
    <dbReference type="NCBI Taxonomy" id="151549"/>
    <lineage>
        <taxon>Eukaryota</taxon>
        <taxon>Metazoa</taxon>
        <taxon>Ecdysozoa</taxon>
        <taxon>Arthropoda</taxon>
        <taxon>Hexapoda</taxon>
        <taxon>Insecta</taxon>
        <taxon>Pterygota</taxon>
        <taxon>Neoptera</taxon>
        <taxon>Endopterygota</taxon>
        <taxon>Lepidoptera</taxon>
        <taxon>Glossata</taxon>
        <taxon>Ditrysia</taxon>
        <taxon>Tineoidea</taxon>
        <taxon>Psychidae</taxon>
        <taxon>Oiketicinae</taxon>
        <taxon>Eumeta</taxon>
    </lineage>
</organism>
<gene>
    <name evidence="1" type="ORF">EVAR_74276_1</name>
</gene>
<name>A0A4C1SCZ2_EUMVA</name>
<evidence type="ECO:0000313" key="1">
    <source>
        <dbReference type="EMBL" id="GBO99903.1"/>
    </source>
</evidence>
<dbReference type="EMBL" id="BGZK01000004">
    <property type="protein sequence ID" value="GBO99903.1"/>
    <property type="molecule type" value="Genomic_DNA"/>
</dbReference>
<proteinExistence type="predicted"/>
<accession>A0A4C1SCZ2</accession>
<sequence>MKTKCIRFSLPNIRHRSRTILVRNKELEFVNATVFLGITLDNRLQWCPHISKLAKSLSSAAYAVKKIRNLADVETARSVYFGCFHSLMSFGILLWGNAADVHIIFVLEKRTWPRYHFPETQRDIEGKEGVTRRPANSTAGGAFQDAFWNSPLPHNAAQQRNHAGSFRPQFRPHGYGMYSFVFVSKDFAVNLNIVPALDSLTSIDSAHHSPFNPQTATGQACEATEHRFSVFTGEHRFTVFGFKAEQITSPQRLTDFNGVTKETESRVVDLVHYSDSRAGKTMRRRPLRRAGLLNDVHTERAIRPLVQRGSGAERGRAAAGARFVTPAFSGNCRAALRRLTAGILLKNRERPTTPHYQ</sequence>
<comment type="caution">
    <text evidence="1">The sequence shown here is derived from an EMBL/GenBank/DDBJ whole genome shotgun (WGS) entry which is preliminary data.</text>
</comment>
<dbReference type="AlphaFoldDB" id="A0A4C1SCZ2"/>
<evidence type="ECO:0000313" key="2">
    <source>
        <dbReference type="Proteomes" id="UP000299102"/>
    </source>
</evidence>